<dbReference type="InParanoid" id="A0A0C2X5M7"/>
<organism evidence="1 2">
    <name type="scientific">Amanita muscaria (strain Koide BX008)</name>
    <dbReference type="NCBI Taxonomy" id="946122"/>
    <lineage>
        <taxon>Eukaryota</taxon>
        <taxon>Fungi</taxon>
        <taxon>Dikarya</taxon>
        <taxon>Basidiomycota</taxon>
        <taxon>Agaricomycotina</taxon>
        <taxon>Agaricomycetes</taxon>
        <taxon>Agaricomycetidae</taxon>
        <taxon>Agaricales</taxon>
        <taxon>Pluteineae</taxon>
        <taxon>Amanitaceae</taxon>
        <taxon>Amanita</taxon>
    </lineage>
</organism>
<accession>A0A0C2X5M7</accession>
<feature type="non-terminal residue" evidence="1">
    <location>
        <position position="1"/>
    </location>
</feature>
<dbReference type="EMBL" id="KN818225">
    <property type="protein sequence ID" value="KIL69622.1"/>
    <property type="molecule type" value="Genomic_DNA"/>
</dbReference>
<evidence type="ECO:0000313" key="1">
    <source>
        <dbReference type="EMBL" id="KIL69622.1"/>
    </source>
</evidence>
<dbReference type="HOGENOM" id="CLU_199932_0_0_1"/>
<dbReference type="Proteomes" id="UP000054549">
    <property type="component" value="Unassembled WGS sequence"/>
</dbReference>
<dbReference type="AlphaFoldDB" id="A0A0C2X5M7"/>
<protein>
    <submittedName>
        <fullName evidence="1">Uncharacterized protein</fullName>
    </submittedName>
</protein>
<gene>
    <name evidence="1" type="ORF">M378DRAFT_156847</name>
</gene>
<proteinExistence type="predicted"/>
<keyword evidence="2" id="KW-1185">Reference proteome</keyword>
<reference evidence="1 2" key="1">
    <citation type="submission" date="2014-04" db="EMBL/GenBank/DDBJ databases">
        <title>Evolutionary Origins and Diversification of the Mycorrhizal Mutualists.</title>
        <authorList>
            <consortium name="DOE Joint Genome Institute"/>
            <consortium name="Mycorrhizal Genomics Consortium"/>
            <person name="Kohler A."/>
            <person name="Kuo A."/>
            <person name="Nagy L.G."/>
            <person name="Floudas D."/>
            <person name="Copeland A."/>
            <person name="Barry K.W."/>
            <person name="Cichocki N."/>
            <person name="Veneault-Fourrey C."/>
            <person name="LaButti K."/>
            <person name="Lindquist E.A."/>
            <person name="Lipzen A."/>
            <person name="Lundell T."/>
            <person name="Morin E."/>
            <person name="Murat C."/>
            <person name="Riley R."/>
            <person name="Ohm R."/>
            <person name="Sun H."/>
            <person name="Tunlid A."/>
            <person name="Henrissat B."/>
            <person name="Grigoriev I.V."/>
            <person name="Hibbett D.S."/>
            <person name="Martin F."/>
        </authorList>
    </citation>
    <scope>NUCLEOTIDE SEQUENCE [LARGE SCALE GENOMIC DNA]</scope>
    <source>
        <strain evidence="1 2">Koide BX008</strain>
    </source>
</reference>
<name>A0A0C2X5M7_AMAMK</name>
<sequence>EGTKVFFWDAKSQLVYGTVQSTSRMSDGTQVLVIKDDKGTIVTLPAAGVTKVA</sequence>
<evidence type="ECO:0000313" key="2">
    <source>
        <dbReference type="Proteomes" id="UP000054549"/>
    </source>
</evidence>
<dbReference type="OrthoDB" id="3237761at2759"/>